<dbReference type="SUPFAM" id="SSF53448">
    <property type="entry name" value="Nucleotide-diphospho-sugar transferases"/>
    <property type="match status" value="1"/>
</dbReference>
<dbReference type="Pfam" id="PF00535">
    <property type="entry name" value="Glycos_transf_2"/>
    <property type="match status" value="1"/>
</dbReference>
<dbReference type="STRING" id="1003.SAMN04488541_104619"/>
<organism evidence="2 3">
    <name type="scientific">Thermoflexibacter ruber</name>
    <dbReference type="NCBI Taxonomy" id="1003"/>
    <lineage>
        <taxon>Bacteria</taxon>
        <taxon>Pseudomonadati</taxon>
        <taxon>Bacteroidota</taxon>
        <taxon>Cytophagia</taxon>
        <taxon>Cytophagales</taxon>
        <taxon>Thermoflexibacteraceae</taxon>
        <taxon>Thermoflexibacter</taxon>
    </lineage>
</organism>
<dbReference type="AlphaFoldDB" id="A0A1I2JCW9"/>
<dbReference type="RefSeq" id="WP_091549088.1">
    <property type="nucleotide sequence ID" value="NZ_FONY01000046.1"/>
</dbReference>
<dbReference type="OrthoDB" id="9788101at2"/>
<reference evidence="2 3" key="1">
    <citation type="submission" date="2016-10" db="EMBL/GenBank/DDBJ databases">
        <authorList>
            <person name="de Groot N.N."/>
        </authorList>
    </citation>
    <scope>NUCLEOTIDE SEQUENCE [LARGE SCALE GENOMIC DNA]</scope>
    <source>
        <strain>GEY</strain>
        <strain evidence="3">DSM 9560</strain>
    </source>
</reference>
<evidence type="ECO:0000313" key="2">
    <source>
        <dbReference type="EMBL" id="SFF51830.1"/>
    </source>
</evidence>
<dbReference type="Proteomes" id="UP000199513">
    <property type="component" value="Unassembled WGS sequence"/>
</dbReference>
<name>A0A1I2JCW9_9BACT</name>
<dbReference type="EMBL" id="FONY01000046">
    <property type="protein sequence ID" value="SFF51830.1"/>
    <property type="molecule type" value="Genomic_DNA"/>
</dbReference>
<dbReference type="PANTHER" id="PTHR43685:SF11">
    <property type="entry name" value="GLYCOSYLTRANSFERASE TAGX-RELATED"/>
    <property type="match status" value="1"/>
</dbReference>
<dbReference type="InterPro" id="IPR050834">
    <property type="entry name" value="Glycosyltransf_2"/>
</dbReference>
<dbReference type="GO" id="GO:0016740">
    <property type="term" value="F:transferase activity"/>
    <property type="evidence" value="ECO:0007669"/>
    <property type="project" value="UniProtKB-KW"/>
</dbReference>
<dbReference type="InterPro" id="IPR001173">
    <property type="entry name" value="Glyco_trans_2-like"/>
</dbReference>
<sequence length="331" mass="38928">MKNAKVTIITPSYNQAQYLEATIQSILGQNYPHLEYMIFDGGSQDNSLKIIEKYQKHLTYWESEKDKGQSHAINKGLSKATGEIITWINSDDQLMPNALHKIVSYFEANPSVGFLHGKTLLFGQGKEVIKGAESKDLHYKYLAGLPFPQPSAFFRKSVIDELGLLEEDYHYGMDYDFFLRMILNHEALQVQDVLSKYLLHKSSKSVSQQNFFAQDYAKIFSKLLRSFPFTSELIKQMKSLEMYDERDDSYQVKKYFSIDDLTTAFFYHLRFQLIFYFEAGELDWAYRITSFLRKNYPTLYQQDKELAQVNWRAKWLSKNILSFLRWIKRGR</sequence>
<dbReference type="Gene3D" id="3.90.550.10">
    <property type="entry name" value="Spore Coat Polysaccharide Biosynthesis Protein SpsA, Chain A"/>
    <property type="match status" value="1"/>
</dbReference>
<accession>A0A1I2JCW9</accession>
<keyword evidence="2" id="KW-0808">Transferase</keyword>
<gene>
    <name evidence="2" type="ORF">SAMN04488541_104619</name>
</gene>
<protein>
    <submittedName>
        <fullName evidence="2">Glycosyl transferase family 2</fullName>
    </submittedName>
</protein>
<dbReference type="PANTHER" id="PTHR43685">
    <property type="entry name" value="GLYCOSYLTRANSFERASE"/>
    <property type="match status" value="1"/>
</dbReference>
<dbReference type="InterPro" id="IPR029044">
    <property type="entry name" value="Nucleotide-diphossugar_trans"/>
</dbReference>
<dbReference type="CDD" id="cd06433">
    <property type="entry name" value="GT_2_WfgS_like"/>
    <property type="match status" value="1"/>
</dbReference>
<evidence type="ECO:0000313" key="3">
    <source>
        <dbReference type="Proteomes" id="UP000199513"/>
    </source>
</evidence>
<evidence type="ECO:0000259" key="1">
    <source>
        <dbReference type="Pfam" id="PF00535"/>
    </source>
</evidence>
<proteinExistence type="predicted"/>
<feature type="domain" description="Glycosyltransferase 2-like" evidence="1">
    <location>
        <begin position="7"/>
        <end position="115"/>
    </location>
</feature>
<keyword evidence="3" id="KW-1185">Reference proteome</keyword>